<comment type="caution">
    <text evidence="7">The sequence shown here is derived from an EMBL/GenBank/DDBJ whole genome shotgun (WGS) entry which is preliminary data.</text>
</comment>
<dbReference type="Proteomes" id="UP000034190">
    <property type="component" value="Unassembled WGS sequence"/>
</dbReference>
<dbReference type="GO" id="GO:0009982">
    <property type="term" value="F:pseudouridine synthase activity"/>
    <property type="evidence" value="ECO:0007669"/>
    <property type="project" value="InterPro"/>
</dbReference>
<evidence type="ECO:0000256" key="3">
    <source>
        <dbReference type="PIRSR" id="PIRSR606225-1"/>
    </source>
</evidence>
<evidence type="ECO:0000259" key="6">
    <source>
        <dbReference type="Pfam" id="PF00849"/>
    </source>
</evidence>
<dbReference type="EMBL" id="LCAP01000001">
    <property type="protein sequence ID" value="KKR91942.1"/>
    <property type="molecule type" value="Genomic_DNA"/>
</dbReference>
<name>A0A0G0XVH5_9BACT</name>
<evidence type="ECO:0000313" key="7">
    <source>
        <dbReference type="EMBL" id="KKR91942.1"/>
    </source>
</evidence>
<comment type="function">
    <text evidence="5">Responsible for synthesis of pseudouridine from uracil.</text>
</comment>
<keyword evidence="4" id="KW-0694">RNA-binding</keyword>
<dbReference type="CDD" id="cd02869">
    <property type="entry name" value="PseudoU_synth_RluA_like"/>
    <property type="match status" value="1"/>
</dbReference>
<dbReference type="InterPro" id="IPR050188">
    <property type="entry name" value="RluA_PseudoU_synthase"/>
</dbReference>
<dbReference type="GO" id="GO:0003723">
    <property type="term" value="F:RNA binding"/>
    <property type="evidence" value="ECO:0007669"/>
    <property type="project" value="UniProtKB-KW"/>
</dbReference>
<dbReference type="InterPro" id="IPR006145">
    <property type="entry name" value="PsdUridine_synth_RsuA/RluA"/>
</dbReference>
<dbReference type="GO" id="GO:0140098">
    <property type="term" value="F:catalytic activity, acting on RNA"/>
    <property type="evidence" value="ECO:0007669"/>
    <property type="project" value="UniProtKB-ARBA"/>
</dbReference>
<dbReference type="InterPro" id="IPR006224">
    <property type="entry name" value="PsdUridine_synth_RluA-like_CS"/>
</dbReference>
<keyword evidence="2 5" id="KW-0413">Isomerase</keyword>
<dbReference type="PROSITE" id="PS01129">
    <property type="entry name" value="PSI_RLU"/>
    <property type="match status" value="1"/>
</dbReference>
<organism evidence="7 8">
    <name type="scientific">Candidatus Falkowbacteria bacterium GW2011_GWA2_41_14</name>
    <dbReference type="NCBI Taxonomy" id="1618635"/>
    <lineage>
        <taxon>Bacteria</taxon>
        <taxon>Candidatus Falkowiibacteriota</taxon>
    </lineage>
</organism>
<comment type="similarity">
    <text evidence="1 5">Belongs to the pseudouridine synthase RluA family.</text>
</comment>
<dbReference type="PANTHER" id="PTHR21600:SF44">
    <property type="entry name" value="RIBOSOMAL LARGE SUBUNIT PSEUDOURIDINE SYNTHASE D"/>
    <property type="match status" value="1"/>
</dbReference>
<dbReference type="Gene3D" id="3.10.290.10">
    <property type="entry name" value="RNA-binding S4 domain"/>
    <property type="match status" value="1"/>
</dbReference>
<dbReference type="SUPFAM" id="SSF55174">
    <property type="entry name" value="Alpha-L RNA-binding motif"/>
    <property type="match status" value="1"/>
</dbReference>
<feature type="active site" evidence="3">
    <location>
        <position position="145"/>
    </location>
</feature>
<dbReference type="Gene3D" id="3.30.2350.10">
    <property type="entry name" value="Pseudouridine synthase"/>
    <property type="match status" value="1"/>
</dbReference>
<dbReference type="PROSITE" id="PS50889">
    <property type="entry name" value="S4"/>
    <property type="match status" value="1"/>
</dbReference>
<dbReference type="InterPro" id="IPR036986">
    <property type="entry name" value="S4_RNA-bd_sf"/>
</dbReference>
<accession>A0A0G0XVH5</accession>
<comment type="catalytic activity">
    <reaction evidence="5">
        <text>a uridine in RNA = a pseudouridine in RNA</text>
        <dbReference type="Rhea" id="RHEA:48348"/>
        <dbReference type="Rhea" id="RHEA-COMP:12068"/>
        <dbReference type="Rhea" id="RHEA-COMP:12069"/>
        <dbReference type="ChEBI" id="CHEBI:65314"/>
        <dbReference type="ChEBI" id="CHEBI:65315"/>
    </reaction>
</comment>
<feature type="domain" description="Pseudouridine synthase RsuA/RluA-like" evidence="6">
    <location>
        <begin position="98"/>
        <end position="257"/>
    </location>
</feature>
<dbReference type="Pfam" id="PF00849">
    <property type="entry name" value="PseudoU_synth_2"/>
    <property type="match status" value="1"/>
</dbReference>
<dbReference type="GO" id="GO:0000455">
    <property type="term" value="P:enzyme-directed rRNA pseudouridine synthesis"/>
    <property type="evidence" value="ECO:0007669"/>
    <property type="project" value="TreeGrafter"/>
</dbReference>
<evidence type="ECO:0000256" key="5">
    <source>
        <dbReference type="RuleBase" id="RU362028"/>
    </source>
</evidence>
<dbReference type="SUPFAM" id="SSF55120">
    <property type="entry name" value="Pseudouridine synthase"/>
    <property type="match status" value="1"/>
</dbReference>
<dbReference type="NCBIfam" id="TIGR00005">
    <property type="entry name" value="rluA_subfam"/>
    <property type="match status" value="1"/>
</dbReference>
<dbReference type="AlphaFoldDB" id="A0A0G0XVH5"/>
<proteinExistence type="inferred from homology"/>
<dbReference type="PANTHER" id="PTHR21600">
    <property type="entry name" value="MITOCHONDRIAL RNA PSEUDOURIDINE SYNTHASE"/>
    <property type="match status" value="1"/>
</dbReference>
<evidence type="ECO:0000313" key="8">
    <source>
        <dbReference type="Proteomes" id="UP000034190"/>
    </source>
</evidence>
<evidence type="ECO:0000256" key="4">
    <source>
        <dbReference type="PROSITE-ProRule" id="PRU00182"/>
    </source>
</evidence>
<evidence type="ECO:0000256" key="2">
    <source>
        <dbReference type="ARBA" id="ARBA00023235"/>
    </source>
</evidence>
<dbReference type="EC" id="5.4.99.-" evidence="5"/>
<sequence>MIIKITKKTAGLRLDKFLASSQTIWGKNQLSRSQIQKLIEKNVIKINGLPTLAHAWLKSSDIINVQKILAKKNQRSQKAIPKTAPEPKIEIIDETAELLIINKPAGLIVHGTAGDTLADWLKTKYPKIKTIGDDPDRPGIVHRLDKEVSGLMVIAKTQGSFNHLKKQFQSRTIIKEYTALVHGQIQRDASTINFPIQRSSAGYKMAALPLTTKGELTNHGRSAETEFRVITRLINYTLLKIKIKTGRTHQIRVHLAAYGHPVVGDKIYGTAKTKRQNKKLNLNRVFLIADHLSFTDLANKQKDFKISLTEELKNILKIVK</sequence>
<evidence type="ECO:0000256" key="1">
    <source>
        <dbReference type="ARBA" id="ARBA00010876"/>
    </source>
</evidence>
<protein>
    <recommendedName>
        <fullName evidence="5">Pseudouridine synthase</fullName>
        <ecNumber evidence="5">5.4.99.-</ecNumber>
    </recommendedName>
</protein>
<dbReference type="PATRIC" id="fig|1618635.3.peg.135"/>
<dbReference type="InterPro" id="IPR020103">
    <property type="entry name" value="PsdUridine_synth_cat_dom_sf"/>
</dbReference>
<gene>
    <name evidence="7" type="ORF">UU43_C0001G0122</name>
</gene>
<dbReference type="InterPro" id="IPR006225">
    <property type="entry name" value="PsdUridine_synth_RluC/D"/>
</dbReference>
<reference evidence="7 8" key="1">
    <citation type="journal article" date="2015" name="Nature">
        <title>rRNA introns, odd ribosomes, and small enigmatic genomes across a large radiation of phyla.</title>
        <authorList>
            <person name="Brown C.T."/>
            <person name="Hug L.A."/>
            <person name="Thomas B.C."/>
            <person name="Sharon I."/>
            <person name="Castelle C.J."/>
            <person name="Singh A."/>
            <person name="Wilkins M.J."/>
            <person name="Williams K.H."/>
            <person name="Banfield J.F."/>
        </authorList>
    </citation>
    <scope>NUCLEOTIDE SEQUENCE [LARGE SCALE GENOMIC DNA]</scope>
</reference>